<reference evidence="7 8" key="1">
    <citation type="submission" date="2019-05" db="EMBL/GenBank/DDBJ databases">
        <title>Mikania micrantha, genome provides insights into the molecular mechanism of rapid growth.</title>
        <authorList>
            <person name="Liu B."/>
        </authorList>
    </citation>
    <scope>NUCLEOTIDE SEQUENCE [LARGE SCALE GENOMIC DNA]</scope>
    <source>
        <strain evidence="7">NLD-2019</strain>
        <tissue evidence="7">Leaf</tissue>
    </source>
</reference>
<evidence type="ECO:0000256" key="5">
    <source>
        <dbReference type="ARBA" id="ARBA00024045"/>
    </source>
</evidence>
<keyword evidence="2" id="KW-0488">Methylation</keyword>
<dbReference type="PROSITE" id="PS50846">
    <property type="entry name" value="HMA_2"/>
    <property type="match status" value="2"/>
</dbReference>
<protein>
    <recommendedName>
        <fullName evidence="6">HMA domain-containing protein</fullName>
    </recommendedName>
</protein>
<dbReference type="CDD" id="cd00371">
    <property type="entry name" value="HMA"/>
    <property type="match status" value="2"/>
</dbReference>
<sequence length="231" mass="26584">MAKVEAKKETINIAVYKANLHCPKCAHDIKKPLMRTPGVHKVDVIHEKGEIRVEGTFEVKKIHERLEKWSRKKVEILSQDKKSIEKKETKKETIKTIKLKAYMHCQKCEHDLRAKLLKHKGIHNVKTDIKSQTIQVEGILEAEKIVTYMQKSARKHAEIIPQPPAPIIPEKVEKKVTTIDTVITTTNIVEFEEKKKVEAKGNKDGEVPYFIHYVYAPHLFSDENPNACLVL</sequence>
<name>A0A5N6NRS7_9ASTR</name>
<dbReference type="EMBL" id="SZYD01000009">
    <property type="protein sequence ID" value="KAD5316940.1"/>
    <property type="molecule type" value="Genomic_DNA"/>
</dbReference>
<accession>A0A5N6NRS7</accession>
<comment type="similarity">
    <text evidence="5">Belongs to the HIPP family.</text>
</comment>
<organism evidence="7 8">
    <name type="scientific">Mikania micrantha</name>
    <name type="common">bitter vine</name>
    <dbReference type="NCBI Taxonomy" id="192012"/>
    <lineage>
        <taxon>Eukaryota</taxon>
        <taxon>Viridiplantae</taxon>
        <taxon>Streptophyta</taxon>
        <taxon>Embryophyta</taxon>
        <taxon>Tracheophyta</taxon>
        <taxon>Spermatophyta</taxon>
        <taxon>Magnoliopsida</taxon>
        <taxon>eudicotyledons</taxon>
        <taxon>Gunneridae</taxon>
        <taxon>Pentapetalae</taxon>
        <taxon>asterids</taxon>
        <taxon>campanulids</taxon>
        <taxon>Asterales</taxon>
        <taxon>Asteraceae</taxon>
        <taxon>Asteroideae</taxon>
        <taxon>Heliantheae alliance</taxon>
        <taxon>Eupatorieae</taxon>
        <taxon>Mikania</taxon>
    </lineage>
</organism>
<feature type="domain" description="HMA" evidence="6">
    <location>
        <begin position="11"/>
        <end position="74"/>
    </location>
</feature>
<evidence type="ECO:0000313" key="7">
    <source>
        <dbReference type="EMBL" id="KAD5316940.1"/>
    </source>
</evidence>
<keyword evidence="3" id="KW-0479">Metal-binding</keyword>
<keyword evidence="4" id="KW-0636">Prenylation</keyword>
<dbReference type="PANTHER" id="PTHR46195:SF12">
    <property type="entry name" value="HEAVY METAL-ASSOCIATED ISOPRENYLATED PLANT PROTEIN 4"/>
    <property type="match status" value="1"/>
</dbReference>
<dbReference type="GO" id="GO:0009626">
    <property type="term" value="P:plant-type hypersensitive response"/>
    <property type="evidence" value="ECO:0007669"/>
    <property type="project" value="UniProtKB-KW"/>
</dbReference>
<dbReference type="Proteomes" id="UP000326396">
    <property type="component" value="Linkage Group LG17"/>
</dbReference>
<dbReference type="OrthoDB" id="688249at2759"/>
<dbReference type="PANTHER" id="PTHR46195">
    <property type="entry name" value="HEAVY METAL-ASSOCIATED ISOPRENYLATED PLANT PROTEIN 7"/>
    <property type="match status" value="1"/>
</dbReference>
<proteinExistence type="inferred from homology"/>
<evidence type="ECO:0000256" key="1">
    <source>
        <dbReference type="ARBA" id="ARBA00004170"/>
    </source>
</evidence>
<evidence type="ECO:0000313" key="8">
    <source>
        <dbReference type="Proteomes" id="UP000326396"/>
    </source>
</evidence>
<dbReference type="AlphaFoldDB" id="A0A5N6NRS7"/>
<keyword evidence="4" id="KW-0449">Lipoprotein</keyword>
<dbReference type="GO" id="GO:0046872">
    <property type="term" value="F:metal ion binding"/>
    <property type="evidence" value="ECO:0007669"/>
    <property type="project" value="UniProtKB-KW"/>
</dbReference>
<feature type="domain" description="HMA" evidence="6">
    <location>
        <begin position="94"/>
        <end position="158"/>
    </location>
</feature>
<evidence type="ECO:0000256" key="4">
    <source>
        <dbReference type="ARBA" id="ARBA00023289"/>
    </source>
</evidence>
<comment type="caution">
    <text evidence="7">The sequence shown here is derived from an EMBL/GenBank/DDBJ whole genome shotgun (WGS) entry which is preliminary data.</text>
</comment>
<dbReference type="InterPro" id="IPR044577">
    <property type="entry name" value="HIPP4/7/8/17/18/19"/>
</dbReference>
<gene>
    <name evidence="7" type="ORF">E3N88_16886</name>
</gene>
<dbReference type="SUPFAM" id="SSF55008">
    <property type="entry name" value="HMA, heavy metal-associated domain"/>
    <property type="match status" value="2"/>
</dbReference>
<evidence type="ECO:0000256" key="2">
    <source>
        <dbReference type="ARBA" id="ARBA00022481"/>
    </source>
</evidence>
<keyword evidence="8" id="KW-1185">Reference proteome</keyword>
<dbReference type="GO" id="GO:0016020">
    <property type="term" value="C:membrane"/>
    <property type="evidence" value="ECO:0007669"/>
    <property type="project" value="UniProtKB-SubCell"/>
</dbReference>
<dbReference type="Gene3D" id="3.30.70.100">
    <property type="match status" value="2"/>
</dbReference>
<evidence type="ECO:0000256" key="3">
    <source>
        <dbReference type="ARBA" id="ARBA00022723"/>
    </source>
</evidence>
<dbReference type="Pfam" id="PF00403">
    <property type="entry name" value="HMA"/>
    <property type="match status" value="2"/>
</dbReference>
<dbReference type="InterPro" id="IPR036163">
    <property type="entry name" value="HMA_dom_sf"/>
</dbReference>
<dbReference type="InterPro" id="IPR006121">
    <property type="entry name" value="HMA_dom"/>
</dbReference>
<evidence type="ECO:0000259" key="6">
    <source>
        <dbReference type="PROSITE" id="PS50846"/>
    </source>
</evidence>
<comment type="subcellular location">
    <subcellularLocation>
        <location evidence="1">Membrane</location>
        <topology evidence="1">Peripheral membrane protein</topology>
    </subcellularLocation>
</comment>